<dbReference type="PANTHER" id="PTHR31099:SF28">
    <property type="entry name" value="F5J5.12"/>
    <property type="match status" value="1"/>
</dbReference>
<dbReference type="AlphaFoldDB" id="A0A7J0EH99"/>
<evidence type="ECO:0000256" key="1">
    <source>
        <dbReference type="SAM" id="Coils"/>
    </source>
</evidence>
<sequence length="1002" mass="109961">MARAPSNPSSWSLFDGDIGACLVEIDGDILLSINEGSIKSLTLEITYLMEMLPSVDENSMSPSSWRLAEKSRIYCEEPRTCSLGEFRGLREIFGPLRGDAHGGEPSPSSVYPQLLCKIQLVFELSDGSGLAVTVARYETPAHTNIDKVGVIPDHPLSASFPKDDQSFCSCLQGPISTCYLNKVKSLAESTRKNVLSGYFSAHRATNFLNNLYQILPQLVVIMNVKGMIDGGIHHFAGAQLTRGHRIAVNRSRGGARILGVLLDCDGVVEMAEGWGSRDFAEGALNQKAVAESAEMEMIRAQNRAIELEGAFAEEKATGKKLAEDVDARGKVISKLEARISDLEKSQSLTQGRIIAAFKESDDFLEAVRGSASSYFGDGFDFCKRQLAKQYPDLSADLEDVEMDHELLAKEEAEAEKRAAEEEAAEVGHQRTLFRRHVDGKFNAGQVESAGKWSNGGNDGFYTSEIGTSRDLGRWARSITALPCVYINGVNLFIRTFPLLSKCCSVFESHLAVNKSTVPFMSFNTNLGGEESEQSLPSWISDHLGAKSYIDVTNQSTSSPPIPTNSSKMDISSLNKESNVMSQAELDNLGTTYSFPQGVRLRIPGDGETILSARQFEVAFYEAAFLAGLRFPIHPTIREILIHYKICPAQLSPNAWRSVICSLVIWRIFKRYLSCDKFRCLYSLSPLPDSGWYYFKARPEKNLLRGSPSNVKGWKTRFFFASGDEWELAPSTAASESSLRVPRSWGALEKSCNKLPTLSEVDAKRMEAVFGKIEPGGYFELCRPEVKAVAEKAKKAMAAKHPTKGVIIRKKRTREGDLVQIQPRAINARGRAAEAGTSSPAGDRGSESMSDASVARRLLTEVIPASDKKGVDQLSENDLVAKSFHALGQLKKRAVKAETRLAELNEEISRPGTEVDDLKATVVELTSKLAKAKELAIEDFKASEEFKAAVTDSAATYFGDGFEFCKRQLLHQFPNLGADVANMAIDPSFAEEEEATKEGGDHV</sequence>
<dbReference type="Pfam" id="PF04195">
    <property type="entry name" value="Transposase_28"/>
    <property type="match status" value="1"/>
</dbReference>
<dbReference type="PANTHER" id="PTHR31099">
    <property type="entry name" value="OS06G0165300 PROTEIN"/>
    <property type="match status" value="1"/>
</dbReference>
<keyword evidence="5" id="KW-1185">Reference proteome</keyword>
<dbReference type="InterPro" id="IPR007321">
    <property type="entry name" value="Transposase_28"/>
</dbReference>
<feature type="domain" description="Transposase (putative) gypsy type" evidence="3">
    <location>
        <begin position="620"/>
        <end position="683"/>
    </location>
</feature>
<evidence type="ECO:0000259" key="3">
    <source>
        <dbReference type="Pfam" id="PF04195"/>
    </source>
</evidence>
<comment type="caution">
    <text evidence="4">The sequence shown here is derived from an EMBL/GenBank/DDBJ whole genome shotgun (WGS) entry which is preliminary data.</text>
</comment>
<dbReference type="Proteomes" id="UP000585474">
    <property type="component" value="Unassembled WGS sequence"/>
</dbReference>
<evidence type="ECO:0000313" key="4">
    <source>
        <dbReference type="EMBL" id="GFY85848.1"/>
    </source>
</evidence>
<name>A0A7J0EH99_9ERIC</name>
<reference evidence="4 5" key="1">
    <citation type="submission" date="2019-07" db="EMBL/GenBank/DDBJ databases">
        <title>De Novo Assembly of kiwifruit Actinidia rufa.</title>
        <authorList>
            <person name="Sugita-Konishi S."/>
            <person name="Sato K."/>
            <person name="Mori E."/>
            <person name="Abe Y."/>
            <person name="Kisaki G."/>
            <person name="Hamano K."/>
            <person name="Suezawa K."/>
            <person name="Otani M."/>
            <person name="Fukuda T."/>
            <person name="Manabe T."/>
            <person name="Gomi K."/>
            <person name="Tabuchi M."/>
            <person name="Akimitsu K."/>
            <person name="Kataoka I."/>
        </authorList>
    </citation>
    <scope>NUCLEOTIDE SEQUENCE [LARGE SCALE GENOMIC DNA]</scope>
    <source>
        <strain evidence="5">cv. Fuchu</strain>
    </source>
</reference>
<keyword evidence="1" id="KW-0175">Coiled coil</keyword>
<organism evidence="4 5">
    <name type="scientific">Actinidia rufa</name>
    <dbReference type="NCBI Taxonomy" id="165716"/>
    <lineage>
        <taxon>Eukaryota</taxon>
        <taxon>Viridiplantae</taxon>
        <taxon>Streptophyta</taxon>
        <taxon>Embryophyta</taxon>
        <taxon>Tracheophyta</taxon>
        <taxon>Spermatophyta</taxon>
        <taxon>Magnoliopsida</taxon>
        <taxon>eudicotyledons</taxon>
        <taxon>Gunneridae</taxon>
        <taxon>Pentapetalae</taxon>
        <taxon>asterids</taxon>
        <taxon>Ericales</taxon>
        <taxon>Actinidiaceae</taxon>
        <taxon>Actinidia</taxon>
    </lineage>
</organism>
<feature type="coiled-coil region" evidence="1">
    <location>
        <begin position="886"/>
        <end position="934"/>
    </location>
</feature>
<feature type="region of interest" description="Disordered" evidence="2">
    <location>
        <begin position="828"/>
        <end position="850"/>
    </location>
</feature>
<evidence type="ECO:0000313" key="5">
    <source>
        <dbReference type="Proteomes" id="UP000585474"/>
    </source>
</evidence>
<proteinExistence type="predicted"/>
<evidence type="ECO:0000256" key="2">
    <source>
        <dbReference type="SAM" id="MobiDB-lite"/>
    </source>
</evidence>
<dbReference type="Gene3D" id="3.30.750.44">
    <property type="match status" value="1"/>
</dbReference>
<dbReference type="EMBL" id="BJWL01000004">
    <property type="protein sequence ID" value="GFY85848.1"/>
    <property type="molecule type" value="Genomic_DNA"/>
</dbReference>
<feature type="coiled-coil region" evidence="1">
    <location>
        <begin position="397"/>
        <end position="429"/>
    </location>
</feature>
<accession>A0A7J0EH99</accession>
<protein>
    <submittedName>
        <fullName evidence="4">Peptidase S41 family protein</fullName>
    </submittedName>
</protein>
<gene>
    <name evidence="4" type="ORF">Acr_04g0005860</name>
</gene>
<dbReference type="Gene3D" id="3.90.226.10">
    <property type="entry name" value="2-enoyl-CoA Hydratase, Chain A, domain 1"/>
    <property type="match status" value="1"/>
</dbReference>
<dbReference type="OrthoDB" id="687305at2759"/>